<dbReference type="SMART" id="SM00739">
    <property type="entry name" value="KOW"/>
    <property type="match status" value="1"/>
</dbReference>
<sequence>MQKVFRHTLLAERQAARKAAKRHGKNVKIFLKSNNEQKVYAGRYQATLLKRERLNRREDWDLGPIKPRRDVGDAKGKYGATDGAYMKGLPVLRSDKDAILEPFGGSVKHLPLRRGDRVVLLSGHDKGKIGMIKTIDLTRLQVTIDGLNRVEVEVPKAMRQAEDPDQRPVQVYEKPIAITDVRLVVPMPNDEGVMRDAIIRKLEIKRIFDRDTRQNVYLRAVAGTGQNIPYPKDPNPRVRPPVEDKASDTLRIDVENKTYIPTLLRPPMPRSVIDELRNKYSVFRTRHDPEYIASKEAEEKEKEEKKKSIKLMKTPLNIANRAERRLRRKIGKKQVLSPTILEKIGRIMAAKKDLVLKEHAEKVGQSLLA</sequence>
<dbReference type="InterPro" id="IPR041988">
    <property type="entry name" value="Ribosomal_uL24_KOW"/>
</dbReference>
<keyword evidence="2 5" id="KW-0689">Ribosomal protein</keyword>
<evidence type="ECO:0000256" key="1">
    <source>
        <dbReference type="ARBA" id="ARBA00010618"/>
    </source>
</evidence>
<accession>A0A9P8C072</accession>
<dbReference type="GO" id="GO:0003723">
    <property type="term" value="F:RNA binding"/>
    <property type="evidence" value="ECO:0007669"/>
    <property type="project" value="InterPro"/>
</dbReference>
<comment type="caution">
    <text evidence="5">The sequence shown here is derived from an EMBL/GenBank/DDBJ whole genome shotgun (WGS) entry which is preliminary data.</text>
</comment>
<dbReference type="InterPro" id="IPR014722">
    <property type="entry name" value="Rib_uL2_dom2"/>
</dbReference>
<dbReference type="OrthoDB" id="359154at2759"/>
<reference evidence="5" key="1">
    <citation type="journal article" date="2021" name="IMA Fungus">
        <title>Genomic characterization of three marine fungi, including Emericellopsis atlantica sp. nov. with signatures of a generalist lifestyle and marine biomass degradation.</title>
        <authorList>
            <person name="Hagestad O.C."/>
            <person name="Hou L."/>
            <person name="Andersen J.H."/>
            <person name="Hansen E.H."/>
            <person name="Altermark B."/>
            <person name="Li C."/>
            <person name="Kuhnert E."/>
            <person name="Cox R.J."/>
            <person name="Crous P.W."/>
            <person name="Spatafora J.W."/>
            <person name="Lail K."/>
            <person name="Amirebrahimi M."/>
            <person name="Lipzen A."/>
            <person name="Pangilinan J."/>
            <person name="Andreopoulos W."/>
            <person name="Hayes R.D."/>
            <person name="Ng V."/>
            <person name="Grigoriev I.V."/>
            <person name="Jackson S.A."/>
            <person name="Sutton T.D.S."/>
            <person name="Dobson A.D.W."/>
            <person name="Rama T."/>
        </authorList>
    </citation>
    <scope>NUCLEOTIDE SEQUENCE</scope>
    <source>
        <strain evidence="5">TRa018bII</strain>
    </source>
</reference>
<organism evidence="5 6">
    <name type="scientific">Amylocarpus encephaloides</name>
    <dbReference type="NCBI Taxonomy" id="45428"/>
    <lineage>
        <taxon>Eukaryota</taxon>
        <taxon>Fungi</taxon>
        <taxon>Dikarya</taxon>
        <taxon>Ascomycota</taxon>
        <taxon>Pezizomycotina</taxon>
        <taxon>Leotiomycetes</taxon>
        <taxon>Helotiales</taxon>
        <taxon>Helotiales incertae sedis</taxon>
        <taxon>Amylocarpus</taxon>
    </lineage>
</organism>
<dbReference type="GO" id="GO:1990904">
    <property type="term" value="C:ribonucleoprotein complex"/>
    <property type="evidence" value="ECO:0007669"/>
    <property type="project" value="UniProtKB-KW"/>
</dbReference>
<comment type="similarity">
    <text evidence="1">Belongs to the universal ribosomal protein uL24 family.</text>
</comment>
<dbReference type="GO" id="GO:0003735">
    <property type="term" value="F:structural constituent of ribosome"/>
    <property type="evidence" value="ECO:0007669"/>
    <property type="project" value="InterPro"/>
</dbReference>
<feature type="domain" description="KOW" evidence="4">
    <location>
        <begin position="111"/>
        <end position="138"/>
    </location>
</feature>
<dbReference type="InterPro" id="IPR005824">
    <property type="entry name" value="KOW"/>
</dbReference>
<evidence type="ECO:0000313" key="5">
    <source>
        <dbReference type="EMBL" id="KAG9229093.1"/>
    </source>
</evidence>
<dbReference type="Proteomes" id="UP000824998">
    <property type="component" value="Unassembled WGS sequence"/>
</dbReference>
<protein>
    <submittedName>
        <fullName evidence="5">54S ribosomal protein L40, mitochondrial</fullName>
    </submittedName>
</protein>
<dbReference type="SUPFAM" id="SSF50104">
    <property type="entry name" value="Translation proteins SH3-like domain"/>
    <property type="match status" value="1"/>
</dbReference>
<dbReference type="EMBL" id="MU251816">
    <property type="protein sequence ID" value="KAG9229093.1"/>
    <property type="molecule type" value="Genomic_DNA"/>
</dbReference>
<dbReference type="Pfam" id="PF22682">
    <property type="entry name" value="Ribosomal_uL24m-like"/>
    <property type="match status" value="1"/>
</dbReference>
<evidence type="ECO:0000256" key="2">
    <source>
        <dbReference type="ARBA" id="ARBA00022980"/>
    </source>
</evidence>
<dbReference type="GO" id="GO:0006412">
    <property type="term" value="P:translation"/>
    <property type="evidence" value="ECO:0007669"/>
    <property type="project" value="InterPro"/>
</dbReference>
<keyword evidence="6" id="KW-1185">Reference proteome</keyword>
<dbReference type="GO" id="GO:0005840">
    <property type="term" value="C:ribosome"/>
    <property type="evidence" value="ECO:0007669"/>
    <property type="project" value="UniProtKB-KW"/>
</dbReference>
<dbReference type="InterPro" id="IPR008991">
    <property type="entry name" value="Translation_prot_SH3-like_sf"/>
</dbReference>
<gene>
    <name evidence="5" type="ORF">BJ875DRAFT_475803</name>
</gene>
<dbReference type="PANTHER" id="PTHR12903">
    <property type="entry name" value="MITOCHONDRIAL RIBOSOMAL PROTEIN L24"/>
    <property type="match status" value="1"/>
</dbReference>
<proteinExistence type="inferred from homology"/>
<dbReference type="InterPro" id="IPR003256">
    <property type="entry name" value="Ribosomal_uL24"/>
</dbReference>
<dbReference type="AlphaFoldDB" id="A0A9P8C072"/>
<evidence type="ECO:0000259" key="4">
    <source>
        <dbReference type="SMART" id="SM00739"/>
    </source>
</evidence>
<keyword evidence="3" id="KW-0687">Ribonucleoprotein</keyword>
<name>A0A9P8C072_9HELO</name>
<dbReference type="CDD" id="cd06089">
    <property type="entry name" value="KOW_RPL26"/>
    <property type="match status" value="1"/>
</dbReference>
<dbReference type="Gene3D" id="2.30.30.30">
    <property type="match status" value="1"/>
</dbReference>
<evidence type="ECO:0000256" key="3">
    <source>
        <dbReference type="ARBA" id="ARBA00023274"/>
    </source>
</evidence>
<evidence type="ECO:0000313" key="6">
    <source>
        <dbReference type="Proteomes" id="UP000824998"/>
    </source>
</evidence>